<accession>A0A938YBZ8</accession>
<dbReference type="PANTHER" id="PTHR14969:SF62">
    <property type="entry name" value="DECAPRENYLPHOSPHORYL-5-PHOSPHORIBOSE PHOSPHATASE RV3807C-RELATED"/>
    <property type="match status" value="1"/>
</dbReference>
<gene>
    <name evidence="8" type="ORF">JL107_00215</name>
</gene>
<sequence>MRTTDDTPDPRIVPAQTPVPQPLDIALRALTTAANHGVLWFGVAGVAAALGRRPRRGAIRGVMSLGASSLLANSVIKPVVGRRRPDPQRTHAARQIGRVPWTSSFPSGHSASAAAFATGLALEFPPAALVVAPLAAGVAYSRVHVGVHYPSDVVTGVGIGVAAALIGKWLWPVRPKGPAVMTTATAPALPDGRGLTVVLNEHSGSSGSARALIERELPGARFITLADGVDIAAELGPEVRALAVSGGDGTVASVARVALERGLPLAVFPSGTFNHFARAVGLEEAIDTVQAVREGRAGGVRVATANDEVFLNTASIGGYPEMVRRRDAYAKKIGKWPATALALRNTLRKHAPVTLDINGRVVKVWVAFVGNGRYTPRGLAPSWRERLDEPVLDVQYLRGDLPWSRTRAVLFSLIGIVERSAVCGSVAATSVTVGSRSGALPTAHDGEITPTTTSVDFDLLDATLTVYRG</sequence>
<dbReference type="CDD" id="cd01610">
    <property type="entry name" value="PAP2_like"/>
    <property type="match status" value="1"/>
</dbReference>
<dbReference type="InterPro" id="IPR001206">
    <property type="entry name" value="Diacylglycerol_kinase_cat_dom"/>
</dbReference>
<reference evidence="8" key="1">
    <citation type="submission" date="2021-01" db="EMBL/GenBank/DDBJ databases">
        <title>KCTC 19127 draft genome.</title>
        <authorList>
            <person name="An D."/>
        </authorList>
    </citation>
    <scope>NUCLEOTIDE SEQUENCE</scope>
    <source>
        <strain evidence="8">KCTC 19127</strain>
    </source>
</reference>
<dbReference type="Gene3D" id="3.40.50.10330">
    <property type="entry name" value="Probable inorganic polyphosphate/atp-NAD kinase, domain 1"/>
    <property type="match status" value="1"/>
</dbReference>
<dbReference type="Gene3D" id="1.20.144.10">
    <property type="entry name" value="Phosphatidic acid phosphatase type 2/haloperoxidase"/>
    <property type="match status" value="1"/>
</dbReference>
<dbReference type="PANTHER" id="PTHR14969">
    <property type="entry name" value="SPHINGOSINE-1-PHOSPHATE PHOSPHOHYDROLASE"/>
    <property type="match status" value="1"/>
</dbReference>
<feature type="domain" description="DAGKc" evidence="7">
    <location>
        <begin position="190"/>
        <end position="309"/>
    </location>
</feature>
<protein>
    <submittedName>
        <fullName evidence="8">Phosphatase PAP2 family protein</fullName>
    </submittedName>
</protein>
<dbReference type="Proteomes" id="UP000663801">
    <property type="component" value="Unassembled WGS sequence"/>
</dbReference>
<dbReference type="EMBL" id="JAERWL010000001">
    <property type="protein sequence ID" value="MBM9474860.1"/>
    <property type="molecule type" value="Genomic_DNA"/>
</dbReference>
<evidence type="ECO:0000256" key="6">
    <source>
        <dbReference type="ARBA" id="ARBA00023136"/>
    </source>
</evidence>
<dbReference type="InterPro" id="IPR016064">
    <property type="entry name" value="NAD/diacylglycerol_kinase_sf"/>
</dbReference>
<keyword evidence="5" id="KW-1133">Transmembrane helix</keyword>
<dbReference type="InterPro" id="IPR036938">
    <property type="entry name" value="PAP2/HPO_sf"/>
</dbReference>
<dbReference type="SMART" id="SM00014">
    <property type="entry name" value="acidPPc"/>
    <property type="match status" value="1"/>
</dbReference>
<dbReference type="Pfam" id="PF01569">
    <property type="entry name" value="PAP2"/>
    <property type="match status" value="1"/>
</dbReference>
<dbReference type="SUPFAM" id="SSF48317">
    <property type="entry name" value="Acid phosphatase/Vanadium-dependent haloperoxidase"/>
    <property type="match status" value="1"/>
</dbReference>
<name>A0A938YBZ8_9ACTN</name>
<keyword evidence="4" id="KW-0378">Hydrolase</keyword>
<dbReference type="GO" id="GO:0005886">
    <property type="term" value="C:plasma membrane"/>
    <property type="evidence" value="ECO:0007669"/>
    <property type="project" value="UniProtKB-SubCell"/>
</dbReference>
<dbReference type="InterPro" id="IPR017438">
    <property type="entry name" value="ATP-NAD_kinase_N"/>
</dbReference>
<evidence type="ECO:0000256" key="4">
    <source>
        <dbReference type="ARBA" id="ARBA00022801"/>
    </source>
</evidence>
<comment type="subcellular location">
    <subcellularLocation>
        <location evidence="1">Cell membrane</location>
        <topology evidence="1">Multi-pass membrane protein</topology>
    </subcellularLocation>
</comment>
<proteinExistence type="predicted"/>
<keyword evidence="3" id="KW-0812">Transmembrane</keyword>
<evidence type="ECO:0000256" key="2">
    <source>
        <dbReference type="ARBA" id="ARBA00022475"/>
    </source>
</evidence>
<dbReference type="RefSeq" id="WP_205255015.1">
    <property type="nucleotide sequence ID" value="NZ_BAAAPV010000001.1"/>
</dbReference>
<keyword evidence="6" id="KW-0472">Membrane</keyword>
<dbReference type="PROSITE" id="PS50146">
    <property type="entry name" value="DAGK"/>
    <property type="match status" value="1"/>
</dbReference>
<dbReference type="InterPro" id="IPR000326">
    <property type="entry name" value="PAP2/HPO"/>
</dbReference>
<evidence type="ECO:0000313" key="8">
    <source>
        <dbReference type="EMBL" id="MBM9474860.1"/>
    </source>
</evidence>
<evidence type="ECO:0000256" key="5">
    <source>
        <dbReference type="ARBA" id="ARBA00022989"/>
    </source>
</evidence>
<organism evidence="8 9">
    <name type="scientific">Nakamurella flavida</name>
    <dbReference type="NCBI Taxonomy" id="363630"/>
    <lineage>
        <taxon>Bacteria</taxon>
        <taxon>Bacillati</taxon>
        <taxon>Actinomycetota</taxon>
        <taxon>Actinomycetes</taxon>
        <taxon>Nakamurellales</taxon>
        <taxon>Nakamurellaceae</taxon>
        <taxon>Nakamurella</taxon>
    </lineage>
</organism>
<dbReference type="Gene3D" id="2.60.200.40">
    <property type="match status" value="1"/>
</dbReference>
<evidence type="ECO:0000259" key="7">
    <source>
        <dbReference type="PROSITE" id="PS50146"/>
    </source>
</evidence>
<dbReference type="GO" id="GO:0016301">
    <property type="term" value="F:kinase activity"/>
    <property type="evidence" value="ECO:0007669"/>
    <property type="project" value="InterPro"/>
</dbReference>
<dbReference type="GO" id="GO:0016787">
    <property type="term" value="F:hydrolase activity"/>
    <property type="evidence" value="ECO:0007669"/>
    <property type="project" value="UniProtKB-KW"/>
</dbReference>
<evidence type="ECO:0000256" key="3">
    <source>
        <dbReference type="ARBA" id="ARBA00022692"/>
    </source>
</evidence>
<keyword evidence="2" id="KW-1003">Cell membrane</keyword>
<dbReference type="AlphaFoldDB" id="A0A938YBZ8"/>
<comment type="caution">
    <text evidence="8">The sequence shown here is derived from an EMBL/GenBank/DDBJ whole genome shotgun (WGS) entry which is preliminary data.</text>
</comment>
<keyword evidence="9" id="KW-1185">Reference proteome</keyword>
<evidence type="ECO:0000313" key="9">
    <source>
        <dbReference type="Proteomes" id="UP000663801"/>
    </source>
</evidence>
<dbReference type="SUPFAM" id="SSF111331">
    <property type="entry name" value="NAD kinase/diacylglycerol kinase-like"/>
    <property type="match status" value="1"/>
</dbReference>
<dbReference type="SMART" id="SM00046">
    <property type="entry name" value="DAGKc"/>
    <property type="match status" value="1"/>
</dbReference>
<dbReference type="Pfam" id="PF00781">
    <property type="entry name" value="DAGK_cat"/>
    <property type="match status" value="1"/>
</dbReference>
<evidence type="ECO:0000256" key="1">
    <source>
        <dbReference type="ARBA" id="ARBA00004651"/>
    </source>
</evidence>